<dbReference type="EMBL" id="MU853342">
    <property type="protein sequence ID" value="KAK4112581.1"/>
    <property type="molecule type" value="Genomic_DNA"/>
</dbReference>
<dbReference type="GeneID" id="89939320"/>
<evidence type="ECO:0000313" key="3">
    <source>
        <dbReference type="Proteomes" id="UP001302812"/>
    </source>
</evidence>
<protein>
    <submittedName>
        <fullName evidence="2">Uncharacterized protein</fullName>
    </submittedName>
</protein>
<reference evidence="2" key="2">
    <citation type="submission" date="2023-05" db="EMBL/GenBank/DDBJ databases">
        <authorList>
            <consortium name="Lawrence Berkeley National Laboratory"/>
            <person name="Steindorff A."/>
            <person name="Hensen N."/>
            <person name="Bonometti L."/>
            <person name="Westerberg I."/>
            <person name="Brannstrom I.O."/>
            <person name="Guillou S."/>
            <person name="Cros-Aarteil S."/>
            <person name="Calhoun S."/>
            <person name="Haridas S."/>
            <person name="Kuo A."/>
            <person name="Mondo S."/>
            <person name="Pangilinan J."/>
            <person name="Riley R."/>
            <person name="Labutti K."/>
            <person name="Andreopoulos B."/>
            <person name="Lipzen A."/>
            <person name="Chen C."/>
            <person name="Yanf M."/>
            <person name="Daum C."/>
            <person name="Ng V."/>
            <person name="Clum A."/>
            <person name="Ohm R."/>
            <person name="Martin F."/>
            <person name="Silar P."/>
            <person name="Natvig D."/>
            <person name="Lalanne C."/>
            <person name="Gautier V."/>
            <person name="Ament-Velasquez S.L."/>
            <person name="Kruys A."/>
            <person name="Hutchinson M.I."/>
            <person name="Powell A.J."/>
            <person name="Barry K."/>
            <person name="Miller A.N."/>
            <person name="Grigoriev I.V."/>
            <person name="Debuchy R."/>
            <person name="Gladieux P."/>
            <person name="Thoren M.H."/>
            <person name="Johannesson H."/>
        </authorList>
    </citation>
    <scope>NUCLEOTIDE SEQUENCE</scope>
    <source>
        <strain evidence="2">CBS 508.74</strain>
    </source>
</reference>
<dbReference type="Proteomes" id="UP001302812">
    <property type="component" value="Unassembled WGS sequence"/>
</dbReference>
<keyword evidence="3" id="KW-1185">Reference proteome</keyword>
<keyword evidence="1" id="KW-0732">Signal</keyword>
<evidence type="ECO:0000256" key="1">
    <source>
        <dbReference type="SAM" id="SignalP"/>
    </source>
</evidence>
<proteinExistence type="predicted"/>
<dbReference type="RefSeq" id="XP_064670151.1">
    <property type="nucleotide sequence ID" value="XM_064815195.1"/>
</dbReference>
<organism evidence="2 3">
    <name type="scientific">Canariomyces notabilis</name>
    <dbReference type="NCBI Taxonomy" id="2074819"/>
    <lineage>
        <taxon>Eukaryota</taxon>
        <taxon>Fungi</taxon>
        <taxon>Dikarya</taxon>
        <taxon>Ascomycota</taxon>
        <taxon>Pezizomycotina</taxon>
        <taxon>Sordariomycetes</taxon>
        <taxon>Sordariomycetidae</taxon>
        <taxon>Sordariales</taxon>
        <taxon>Chaetomiaceae</taxon>
        <taxon>Canariomyces</taxon>
    </lineage>
</organism>
<feature type="signal peptide" evidence="1">
    <location>
        <begin position="1"/>
        <end position="19"/>
    </location>
</feature>
<comment type="caution">
    <text evidence="2">The sequence shown here is derived from an EMBL/GenBank/DDBJ whole genome shotgun (WGS) entry which is preliminary data.</text>
</comment>
<name>A0AAN6YS68_9PEZI</name>
<dbReference type="AlphaFoldDB" id="A0AAN6YS68"/>
<accession>A0AAN6YS68</accession>
<sequence>MLARTFFLAAMGLVLQVAAAPGSTGSLSQLKREECSDGGMLLLSGCKPGQETCEFCCPPGFNANQWCHAGHGANSCQDAGWGEWHCDAHAKKQKRNAVPETSGSGLQLKRQSCIAPPGCSTGHDACEFCCPPDVDPTTMGEPWDECHLGHEPYNCEGIDIEWHCDHDEHKRKRSLA</sequence>
<feature type="chain" id="PRO_5042934180" evidence="1">
    <location>
        <begin position="20"/>
        <end position="176"/>
    </location>
</feature>
<reference evidence="2" key="1">
    <citation type="journal article" date="2023" name="Mol. Phylogenet. Evol.">
        <title>Genome-scale phylogeny and comparative genomics of the fungal order Sordariales.</title>
        <authorList>
            <person name="Hensen N."/>
            <person name="Bonometti L."/>
            <person name="Westerberg I."/>
            <person name="Brannstrom I.O."/>
            <person name="Guillou S."/>
            <person name="Cros-Aarteil S."/>
            <person name="Calhoun S."/>
            <person name="Haridas S."/>
            <person name="Kuo A."/>
            <person name="Mondo S."/>
            <person name="Pangilinan J."/>
            <person name="Riley R."/>
            <person name="LaButti K."/>
            <person name="Andreopoulos B."/>
            <person name="Lipzen A."/>
            <person name="Chen C."/>
            <person name="Yan M."/>
            <person name="Daum C."/>
            <person name="Ng V."/>
            <person name="Clum A."/>
            <person name="Steindorff A."/>
            <person name="Ohm R.A."/>
            <person name="Martin F."/>
            <person name="Silar P."/>
            <person name="Natvig D.O."/>
            <person name="Lalanne C."/>
            <person name="Gautier V."/>
            <person name="Ament-Velasquez S.L."/>
            <person name="Kruys A."/>
            <person name="Hutchinson M.I."/>
            <person name="Powell A.J."/>
            <person name="Barry K."/>
            <person name="Miller A.N."/>
            <person name="Grigoriev I.V."/>
            <person name="Debuchy R."/>
            <person name="Gladieux P."/>
            <person name="Hiltunen Thoren M."/>
            <person name="Johannesson H."/>
        </authorList>
    </citation>
    <scope>NUCLEOTIDE SEQUENCE</scope>
    <source>
        <strain evidence="2">CBS 508.74</strain>
    </source>
</reference>
<gene>
    <name evidence="2" type="ORF">N656DRAFT_779459</name>
</gene>
<evidence type="ECO:0000313" key="2">
    <source>
        <dbReference type="EMBL" id="KAK4112581.1"/>
    </source>
</evidence>